<feature type="transmembrane region" description="Helical" evidence="12">
    <location>
        <begin position="5"/>
        <end position="22"/>
    </location>
</feature>
<dbReference type="PANTHER" id="PTHR38674">
    <property type="entry name" value="ALKANE 1-MONOOXYGENASE 1"/>
    <property type="match status" value="1"/>
</dbReference>
<keyword evidence="9" id="KW-0408">Iron</keyword>
<comment type="similarity">
    <text evidence="2">Belongs to the fatty acid desaturase type 1 family. AlkB subfamily.</text>
</comment>
<evidence type="ECO:0000256" key="2">
    <source>
        <dbReference type="ARBA" id="ARBA00010823"/>
    </source>
</evidence>
<evidence type="ECO:0000256" key="3">
    <source>
        <dbReference type="ARBA" id="ARBA00022475"/>
    </source>
</evidence>
<accession>A0ABT3CTS8</accession>
<feature type="transmembrane region" description="Helical" evidence="12">
    <location>
        <begin position="100"/>
        <end position="120"/>
    </location>
</feature>
<evidence type="ECO:0000256" key="6">
    <source>
        <dbReference type="ARBA" id="ARBA00022723"/>
    </source>
</evidence>
<keyword evidence="5 12" id="KW-0812">Transmembrane</keyword>
<keyword evidence="6" id="KW-0479">Metal-binding</keyword>
<comment type="subcellular location">
    <subcellularLocation>
        <location evidence="1">Cell inner membrane</location>
        <topology evidence="1">Multi-pass membrane protein</topology>
    </subcellularLocation>
</comment>
<keyword evidence="11 12" id="KW-0472">Membrane</keyword>
<keyword evidence="15" id="KW-1185">Reference proteome</keyword>
<dbReference type="Proteomes" id="UP001300692">
    <property type="component" value="Unassembled WGS sequence"/>
</dbReference>
<proteinExistence type="inferred from homology"/>
<evidence type="ECO:0000256" key="9">
    <source>
        <dbReference type="ARBA" id="ARBA00023004"/>
    </source>
</evidence>
<dbReference type="RefSeq" id="WP_264137775.1">
    <property type="nucleotide sequence ID" value="NZ_JAOYOD010000001.1"/>
</dbReference>
<evidence type="ECO:0000256" key="11">
    <source>
        <dbReference type="ARBA" id="ARBA00023136"/>
    </source>
</evidence>
<keyword evidence="4" id="KW-0997">Cell inner membrane</keyword>
<organism evidence="14 15">
    <name type="scientific">Reichenbachiella ulvae</name>
    <dbReference type="NCBI Taxonomy" id="2980104"/>
    <lineage>
        <taxon>Bacteria</taxon>
        <taxon>Pseudomonadati</taxon>
        <taxon>Bacteroidota</taxon>
        <taxon>Cytophagia</taxon>
        <taxon>Cytophagales</taxon>
        <taxon>Reichenbachiellaceae</taxon>
        <taxon>Reichenbachiella</taxon>
    </lineage>
</organism>
<evidence type="ECO:0000256" key="8">
    <source>
        <dbReference type="ARBA" id="ARBA00023002"/>
    </source>
</evidence>
<evidence type="ECO:0000256" key="12">
    <source>
        <dbReference type="SAM" id="Phobius"/>
    </source>
</evidence>
<evidence type="ECO:0000256" key="1">
    <source>
        <dbReference type="ARBA" id="ARBA00004429"/>
    </source>
</evidence>
<evidence type="ECO:0000259" key="13">
    <source>
        <dbReference type="Pfam" id="PF00487"/>
    </source>
</evidence>
<keyword evidence="8" id="KW-0560">Oxidoreductase</keyword>
<comment type="caution">
    <text evidence="14">The sequence shown here is derived from an EMBL/GenBank/DDBJ whole genome shotgun (WGS) entry which is preliminary data.</text>
</comment>
<feature type="transmembrane region" description="Helical" evidence="12">
    <location>
        <begin position="28"/>
        <end position="47"/>
    </location>
</feature>
<dbReference type="CDD" id="cd03512">
    <property type="entry name" value="Alkane-hydroxylase"/>
    <property type="match status" value="1"/>
</dbReference>
<protein>
    <submittedName>
        <fullName evidence="14">Alkane 1-monooxygenase</fullName>
    </submittedName>
</protein>
<dbReference type="InterPro" id="IPR005804">
    <property type="entry name" value="FA_desaturase_dom"/>
</dbReference>
<evidence type="ECO:0000313" key="14">
    <source>
        <dbReference type="EMBL" id="MCV9386944.1"/>
    </source>
</evidence>
<keyword evidence="10" id="KW-0503">Monooxygenase</keyword>
<name>A0ABT3CTS8_9BACT</name>
<evidence type="ECO:0000256" key="7">
    <source>
        <dbReference type="ARBA" id="ARBA00022989"/>
    </source>
</evidence>
<evidence type="ECO:0000256" key="10">
    <source>
        <dbReference type="ARBA" id="ARBA00023033"/>
    </source>
</evidence>
<reference evidence="14 15" key="1">
    <citation type="submission" date="2022-10" db="EMBL/GenBank/DDBJ databases">
        <title>Comparative genomics and taxonomic characterization of three novel marine species of genus Reichenbachiella exhibiting antioxidant and polysaccharide degradation activities.</title>
        <authorList>
            <person name="Muhammad N."/>
            <person name="Lee Y.-J."/>
            <person name="Ko J."/>
            <person name="Kim S.-G."/>
        </authorList>
    </citation>
    <scope>NUCLEOTIDE SEQUENCE [LARGE SCALE GENOMIC DNA]</scope>
    <source>
        <strain evidence="14 15">ABR2-5</strain>
    </source>
</reference>
<keyword evidence="7 12" id="KW-1133">Transmembrane helix</keyword>
<sequence>MNFRFLKYLSAFSIPLVAFFSMTSSGWWTWSALLYSYFMIPALEFFFPSDSRNLESAEEEVIKQDRIYDFLVYAIVPVQYGLLIYFLSRMSGSSFTTIENIGLISAMGISCGVLGINVGHELGHRVKKGERLLAKLLLLTSLYMHFYIEHNRGHHKNVSTPEDPSSARQGEPVYFFWVRSISMAYVSAWGLERNRLKSKGLPFFSLQNEMLIFQMIQLALVLAIYSFFGWWAMLAFLMAALIGILQLETVNYIEHYGLSRNKSDSGRYERVMPWHSWNSNHMLGRLMLFELSRHSDHHYLASRKYQILRHHEGSPQMPTGYPGMMLLSLVPPLWFWVMNPKVGAISAASTPS</sequence>
<dbReference type="EMBL" id="JAOYOD010000001">
    <property type="protein sequence ID" value="MCV9386944.1"/>
    <property type="molecule type" value="Genomic_DNA"/>
</dbReference>
<gene>
    <name evidence="14" type="ORF">N7U62_09740</name>
</gene>
<feature type="domain" description="Fatty acid desaturase" evidence="13">
    <location>
        <begin position="103"/>
        <end position="311"/>
    </location>
</feature>
<evidence type="ECO:0000256" key="4">
    <source>
        <dbReference type="ARBA" id="ARBA00022519"/>
    </source>
</evidence>
<dbReference type="InterPro" id="IPR033885">
    <property type="entry name" value="AlkB/XylM"/>
</dbReference>
<dbReference type="PANTHER" id="PTHR38674:SF1">
    <property type="entry name" value="ALKANE 1-MONOOXYGENASE 1"/>
    <property type="match status" value="1"/>
</dbReference>
<evidence type="ECO:0000256" key="5">
    <source>
        <dbReference type="ARBA" id="ARBA00022692"/>
    </source>
</evidence>
<dbReference type="Pfam" id="PF00487">
    <property type="entry name" value="FA_desaturase"/>
    <property type="match status" value="1"/>
</dbReference>
<keyword evidence="3" id="KW-1003">Cell membrane</keyword>
<feature type="transmembrane region" description="Helical" evidence="12">
    <location>
        <begin position="67"/>
        <end position="88"/>
    </location>
</feature>
<evidence type="ECO:0000313" key="15">
    <source>
        <dbReference type="Proteomes" id="UP001300692"/>
    </source>
</evidence>